<evidence type="ECO:0000313" key="3">
    <source>
        <dbReference type="EMBL" id="GAA4081529.1"/>
    </source>
</evidence>
<accession>A0ABP7W5Z5</accession>
<reference evidence="4" key="1">
    <citation type="journal article" date="2019" name="Int. J. Syst. Evol. Microbiol.">
        <title>The Global Catalogue of Microorganisms (GCM) 10K type strain sequencing project: providing services to taxonomists for standard genome sequencing and annotation.</title>
        <authorList>
            <consortium name="The Broad Institute Genomics Platform"/>
            <consortium name="The Broad Institute Genome Sequencing Center for Infectious Disease"/>
            <person name="Wu L."/>
            <person name="Ma J."/>
        </authorList>
    </citation>
    <scope>NUCLEOTIDE SEQUENCE [LARGE SCALE GENOMIC DNA]</scope>
    <source>
        <strain evidence="4">JCM 16702</strain>
    </source>
</reference>
<protein>
    <recommendedName>
        <fullName evidence="2">DUF397 domain-containing protein</fullName>
    </recommendedName>
</protein>
<name>A0ABP7W5Z5_9ACTN</name>
<dbReference type="Pfam" id="PF04149">
    <property type="entry name" value="DUF397"/>
    <property type="match status" value="1"/>
</dbReference>
<gene>
    <name evidence="3" type="ORF">GCM10022214_45510</name>
</gene>
<evidence type="ECO:0000259" key="2">
    <source>
        <dbReference type="Pfam" id="PF04149"/>
    </source>
</evidence>
<dbReference type="InterPro" id="IPR007278">
    <property type="entry name" value="DUF397"/>
</dbReference>
<sequence length="69" mass="7256">MAASGPSHLTWRKSSHSNGAGGECVELAAAHPGVAVRDSRQPTGPILSFQSDEWATFLQNVKAGQHDLS</sequence>
<evidence type="ECO:0000256" key="1">
    <source>
        <dbReference type="SAM" id="MobiDB-lite"/>
    </source>
</evidence>
<proteinExistence type="predicted"/>
<keyword evidence="4" id="KW-1185">Reference proteome</keyword>
<dbReference type="EMBL" id="BAAAZG010000030">
    <property type="protein sequence ID" value="GAA4081529.1"/>
    <property type="molecule type" value="Genomic_DNA"/>
</dbReference>
<comment type="caution">
    <text evidence="3">The sequence shown here is derived from an EMBL/GenBank/DDBJ whole genome shotgun (WGS) entry which is preliminary data.</text>
</comment>
<dbReference type="Proteomes" id="UP001500683">
    <property type="component" value="Unassembled WGS sequence"/>
</dbReference>
<organism evidence="3 4">
    <name type="scientific">Actinomadura miaoliensis</name>
    <dbReference type="NCBI Taxonomy" id="430685"/>
    <lineage>
        <taxon>Bacteria</taxon>
        <taxon>Bacillati</taxon>
        <taxon>Actinomycetota</taxon>
        <taxon>Actinomycetes</taxon>
        <taxon>Streptosporangiales</taxon>
        <taxon>Thermomonosporaceae</taxon>
        <taxon>Actinomadura</taxon>
    </lineage>
</organism>
<evidence type="ECO:0000313" key="4">
    <source>
        <dbReference type="Proteomes" id="UP001500683"/>
    </source>
</evidence>
<feature type="domain" description="DUF397" evidence="2">
    <location>
        <begin position="9"/>
        <end position="62"/>
    </location>
</feature>
<feature type="region of interest" description="Disordered" evidence="1">
    <location>
        <begin position="1"/>
        <end position="21"/>
    </location>
</feature>